<evidence type="ECO:0000313" key="13">
    <source>
        <dbReference type="EMBL" id="OAC99036.1"/>
    </source>
</evidence>
<dbReference type="OrthoDB" id="10254973at2759"/>
<accession>A0A162YJY2</accession>
<feature type="coiled-coil region" evidence="10">
    <location>
        <begin position="242"/>
        <end position="491"/>
    </location>
</feature>
<evidence type="ECO:0000256" key="8">
    <source>
        <dbReference type="ARBA" id="ARBA00023054"/>
    </source>
</evidence>
<dbReference type="VEuPathDB" id="FungiDB:MUCCIDRAFT_83988"/>
<dbReference type="PANTHER" id="PTHR45916">
    <property type="entry name" value="STRUCTURAL MAINTENANCE OF CHROMOSOMES PROTEIN 5"/>
    <property type="match status" value="1"/>
</dbReference>
<proteinExistence type="inferred from homology"/>
<keyword evidence="9" id="KW-0539">Nucleus</keyword>
<evidence type="ECO:0000256" key="11">
    <source>
        <dbReference type="SAM" id="MobiDB-lite"/>
    </source>
</evidence>
<dbReference type="GO" id="GO:0003697">
    <property type="term" value="F:single-stranded DNA binding"/>
    <property type="evidence" value="ECO:0007669"/>
    <property type="project" value="TreeGrafter"/>
</dbReference>
<evidence type="ECO:0000256" key="2">
    <source>
        <dbReference type="ARBA" id="ARBA00004286"/>
    </source>
</evidence>
<dbReference type="InterPro" id="IPR038729">
    <property type="entry name" value="Rad50/SbcC_AAA"/>
</dbReference>
<keyword evidence="14" id="KW-1185">Reference proteome</keyword>
<dbReference type="AlphaFoldDB" id="A0A162YJY2"/>
<dbReference type="GO" id="GO:0000724">
    <property type="term" value="P:double-strand break repair via homologous recombination"/>
    <property type="evidence" value="ECO:0007669"/>
    <property type="project" value="TreeGrafter"/>
</dbReference>
<dbReference type="Gene3D" id="1.10.287.1490">
    <property type="match status" value="1"/>
</dbReference>
<comment type="similarity">
    <text evidence="3">Belongs to the SMC family. SMC5 subfamily.</text>
</comment>
<dbReference type="GO" id="GO:0005634">
    <property type="term" value="C:nucleus"/>
    <property type="evidence" value="ECO:0007669"/>
    <property type="project" value="UniProtKB-SubCell"/>
</dbReference>
<dbReference type="SUPFAM" id="SSF52540">
    <property type="entry name" value="P-loop containing nucleoside triphosphate hydrolases"/>
    <property type="match status" value="1"/>
</dbReference>
<dbReference type="GO" id="GO:0005524">
    <property type="term" value="F:ATP binding"/>
    <property type="evidence" value="ECO:0007669"/>
    <property type="project" value="UniProtKB-KW"/>
</dbReference>
<dbReference type="FunFam" id="3.40.50.300:FF:001301">
    <property type="entry name" value="Structural maintenance of chromosomes 5"/>
    <property type="match status" value="1"/>
</dbReference>
<evidence type="ECO:0000256" key="9">
    <source>
        <dbReference type="ARBA" id="ARBA00023242"/>
    </source>
</evidence>
<dbReference type="InterPro" id="IPR027417">
    <property type="entry name" value="P-loop_NTPase"/>
</dbReference>
<dbReference type="Pfam" id="PF13476">
    <property type="entry name" value="AAA_23"/>
    <property type="match status" value="1"/>
</dbReference>
<feature type="compositionally biased region" description="Acidic residues" evidence="11">
    <location>
        <begin position="40"/>
        <end position="49"/>
    </location>
</feature>
<protein>
    <recommendedName>
        <fullName evidence="4">Structural maintenance of chromosomes protein 5</fullName>
    </recommendedName>
</protein>
<gene>
    <name evidence="13" type="ORF">MUCCIDRAFT_83988</name>
</gene>
<keyword evidence="8 10" id="KW-0175">Coiled coil</keyword>
<evidence type="ECO:0000256" key="10">
    <source>
        <dbReference type="SAM" id="Coils"/>
    </source>
</evidence>
<evidence type="ECO:0000256" key="4">
    <source>
        <dbReference type="ARBA" id="ARBA00018687"/>
    </source>
</evidence>
<evidence type="ECO:0000256" key="7">
    <source>
        <dbReference type="ARBA" id="ARBA00022840"/>
    </source>
</evidence>
<keyword evidence="5" id="KW-0158">Chromosome</keyword>
<dbReference type="Gene3D" id="3.40.50.300">
    <property type="entry name" value="P-loop containing nucleotide triphosphate hydrolases"/>
    <property type="match status" value="2"/>
</dbReference>
<feature type="coiled-coil region" evidence="10">
    <location>
        <begin position="755"/>
        <end position="806"/>
    </location>
</feature>
<dbReference type="Proteomes" id="UP000077051">
    <property type="component" value="Unassembled WGS sequence"/>
</dbReference>
<dbReference type="STRING" id="747725.A0A162YJY2"/>
<feature type="domain" description="Rad50/SbcC-type AAA" evidence="12">
    <location>
        <begin position="86"/>
        <end position="311"/>
    </location>
</feature>
<evidence type="ECO:0000256" key="3">
    <source>
        <dbReference type="ARBA" id="ARBA00010171"/>
    </source>
</evidence>
<evidence type="ECO:0000256" key="5">
    <source>
        <dbReference type="ARBA" id="ARBA00022454"/>
    </source>
</evidence>
<comment type="caution">
    <text evidence="13">The sequence shown here is derived from an EMBL/GenBank/DDBJ whole genome shotgun (WGS) entry which is preliminary data.</text>
</comment>
<keyword evidence="7" id="KW-0067">ATP-binding</keyword>
<reference evidence="13 14" key="1">
    <citation type="submission" date="2015-06" db="EMBL/GenBank/DDBJ databases">
        <title>Expansion of signal transduction pathways in fungi by whole-genome duplication.</title>
        <authorList>
            <consortium name="DOE Joint Genome Institute"/>
            <person name="Corrochano L.M."/>
            <person name="Kuo A."/>
            <person name="Marcet-Houben M."/>
            <person name="Polaino S."/>
            <person name="Salamov A."/>
            <person name="Villalobos J.M."/>
            <person name="Alvarez M.I."/>
            <person name="Avalos J."/>
            <person name="Benito E.P."/>
            <person name="Benoit I."/>
            <person name="Burger G."/>
            <person name="Camino L.P."/>
            <person name="Canovas D."/>
            <person name="Cerda-Olmedo E."/>
            <person name="Cheng J.-F."/>
            <person name="Dominguez A."/>
            <person name="Elias M."/>
            <person name="Eslava A.P."/>
            <person name="Glaser F."/>
            <person name="Grimwood J."/>
            <person name="Gutierrez G."/>
            <person name="Heitman J."/>
            <person name="Henrissat B."/>
            <person name="Iturriaga E.A."/>
            <person name="Lang B.F."/>
            <person name="Lavin J.L."/>
            <person name="Lee S."/>
            <person name="Li W."/>
            <person name="Lindquist E."/>
            <person name="Lopez-Garcia S."/>
            <person name="Luque E.M."/>
            <person name="Marcos A.T."/>
            <person name="Martin J."/>
            <person name="Mccluskey K."/>
            <person name="Medina H.R."/>
            <person name="Miralles-Duran A."/>
            <person name="Miyazaki A."/>
            <person name="Munoz-Torres E."/>
            <person name="Oguiza J.A."/>
            <person name="Ohm R."/>
            <person name="Olmedo M."/>
            <person name="Orejas M."/>
            <person name="Ortiz-Castellanos L."/>
            <person name="Pisabarro A.G."/>
            <person name="Rodriguez-Romero J."/>
            <person name="Ruiz-Herrera J."/>
            <person name="Ruiz-Vazquez R."/>
            <person name="Sanz C."/>
            <person name="Schackwitz W."/>
            <person name="Schmutz J."/>
            <person name="Shahriari M."/>
            <person name="Shelest E."/>
            <person name="Silva-Franco F."/>
            <person name="Soanes D."/>
            <person name="Syed K."/>
            <person name="Tagua V.G."/>
            <person name="Talbot N.J."/>
            <person name="Thon M."/>
            <person name="De Vries R.P."/>
            <person name="Wiebenga A."/>
            <person name="Yadav J.S."/>
            <person name="Braun E.L."/>
            <person name="Baker S."/>
            <person name="Garre V."/>
            <person name="Horwitz B."/>
            <person name="Torres-Martinez S."/>
            <person name="Idnurm A."/>
            <person name="Herrera-Estrella A."/>
            <person name="Gabaldon T."/>
            <person name="Grigoriev I.V."/>
        </authorList>
    </citation>
    <scope>NUCLEOTIDE SEQUENCE [LARGE SCALE GENOMIC DNA]</scope>
    <source>
        <strain evidence="13 14">CBS 277.49</strain>
    </source>
</reference>
<feature type="region of interest" description="Disordered" evidence="11">
    <location>
        <begin position="1"/>
        <end position="65"/>
    </location>
</feature>
<evidence type="ECO:0000259" key="12">
    <source>
        <dbReference type="Pfam" id="PF13476"/>
    </source>
</evidence>
<name>A0A162YJY2_MUCCL</name>
<sequence>MTIRRIRSESDDEMEAPSPKHMKLTNGDVEMNGNNISDSMESEDDDDSSAEGSTASASEPAPAMRNLDLKPLEVDTDGFVEGSIVKLTLTNFVTYDYCEISPGPHMNMIIGPNGTGKSTIVCAIALGLGGTPALLGRARDINEFVKTGEDEATIMIELKKVGTRNVTISRSFKKGSKVSTWRINGKSSPFREVQTIVNGFNIQVDNLCQFLPQDRVAEFAEASIISEQLHLTPPLLLQRTQAAAGKAELHEMQQKLVQLRDEEKALMKSHESDLMHLKSMKSKNQELERDVMRMQQREKLQKNIQLLKSQIPLVEYTESKARYDRAQIDYENAKAAYQHAKNEVAPIKNVVDQAKAEKRKALSDADKANTAYKTTVQRVKEVIGSIKAKRAEISTAKRSIEEHKAKIPQKEREIERLEAKIRHMEEQLANRPDDDTSQFEAAIAKLNEEMSELKMKENDVYSRADDQKRKHKQLVERLKDMRVQMGQLENIKQARLQKLTRFYPDIGRACEWLKENRDKFKGRVYEPAVLLLNLKDARYAAQAEIAMGGFKSTHLRSFICERQDDYRLMTSVLYNQMKLKINISWPDLDRNQDYRKTVTSTEELRARTGLEYFISDLLEGPKYVVDALCFECNLNKIPVSLSRVDAKRIVDSNLFTKFISDGTFYNVKASLYGRQSKQTKTSSFPNANYLGNSIDTQALASLKENMRTNQASQQQAEVILKEIGRELDQIKGDMAEKKHAKEDQVAQKRDVQKRVQAYEHGLRRCELNKKELEEMRKRPQEDREAIAQLEQSVERMAEEQDTALKDYAKYVAKVVDLFEERNKTAMLAHFMESKEHAIETFAKTQTENLNNATTNLRNVKDAFLTAQRETKQYMDATKDAGRNLPEDMIEEYNDIVRKWKEAEGGLQTTVVELKGRIAEEEGKVAGIRFANANAMEHYQDRKKNIESYEAKAEQTRAKLENMRNRIQTIKGQWAPLIKELVARIDDKFSAAFSRIKCAGAIQLEESEDFDKWGINILVKFRDTEKLQLLTGQRQSGGERSVSTILYLMSLQDLAASPFRVVDEINQGMDPRNERMIHEQIVQSATRQGTSQYFLITPKLLPDLFYNDRMRVLCIYNSEWLPEKIKPLQAYLDHAKATGMA</sequence>
<feature type="coiled-coil region" evidence="10">
    <location>
        <begin position="931"/>
        <end position="972"/>
    </location>
</feature>
<comment type="subcellular location">
    <subcellularLocation>
        <location evidence="2">Chromosome</location>
    </subcellularLocation>
    <subcellularLocation>
        <location evidence="1">Nucleus</location>
    </subcellularLocation>
</comment>
<evidence type="ECO:0000256" key="1">
    <source>
        <dbReference type="ARBA" id="ARBA00004123"/>
    </source>
</evidence>
<organism evidence="13 14">
    <name type="scientific">Mucor lusitanicus CBS 277.49</name>
    <dbReference type="NCBI Taxonomy" id="747725"/>
    <lineage>
        <taxon>Eukaryota</taxon>
        <taxon>Fungi</taxon>
        <taxon>Fungi incertae sedis</taxon>
        <taxon>Mucoromycota</taxon>
        <taxon>Mucoromycotina</taxon>
        <taxon>Mucoromycetes</taxon>
        <taxon>Mucorales</taxon>
        <taxon>Mucorineae</taxon>
        <taxon>Mucoraceae</taxon>
        <taxon>Mucor</taxon>
    </lineage>
</organism>
<dbReference type="PANTHER" id="PTHR45916:SF1">
    <property type="entry name" value="STRUCTURAL MAINTENANCE OF CHROMOSOMES PROTEIN 5"/>
    <property type="match status" value="1"/>
</dbReference>
<evidence type="ECO:0000256" key="6">
    <source>
        <dbReference type="ARBA" id="ARBA00022741"/>
    </source>
</evidence>
<dbReference type="GO" id="GO:0016887">
    <property type="term" value="F:ATP hydrolysis activity"/>
    <property type="evidence" value="ECO:0007669"/>
    <property type="project" value="InterPro"/>
</dbReference>
<dbReference type="GO" id="GO:0030915">
    <property type="term" value="C:Smc5-Smc6 complex"/>
    <property type="evidence" value="ECO:0007669"/>
    <property type="project" value="UniProtKB-ARBA"/>
</dbReference>
<feature type="compositionally biased region" description="Low complexity" evidence="11">
    <location>
        <begin position="50"/>
        <end position="63"/>
    </location>
</feature>
<evidence type="ECO:0000313" key="14">
    <source>
        <dbReference type="Proteomes" id="UP000077051"/>
    </source>
</evidence>
<keyword evidence="6" id="KW-0547">Nucleotide-binding</keyword>
<dbReference type="EMBL" id="AMYB01000008">
    <property type="protein sequence ID" value="OAC99036.1"/>
    <property type="molecule type" value="Genomic_DNA"/>
</dbReference>